<dbReference type="InterPro" id="IPR023210">
    <property type="entry name" value="NADP_OxRdtase_dom"/>
</dbReference>
<protein>
    <recommendedName>
        <fullName evidence="7">NADP-dependent oxidoreductase domain-containing protein</fullName>
    </recommendedName>
</protein>
<dbReference type="FunFam" id="3.20.20.100:FF:000015">
    <property type="entry name" value="Oxidoreductase, aldo/keto reductase family"/>
    <property type="match status" value="1"/>
</dbReference>
<keyword evidence="3" id="KW-0560">Oxidoreductase</keyword>
<dbReference type="SUPFAM" id="SSF51430">
    <property type="entry name" value="NAD(P)-linked oxidoreductase"/>
    <property type="match status" value="1"/>
</dbReference>
<keyword evidence="9" id="KW-1185">Reference proteome</keyword>
<evidence type="ECO:0000256" key="1">
    <source>
        <dbReference type="ARBA" id="ARBA00007905"/>
    </source>
</evidence>
<dbReference type="PROSITE" id="PS00798">
    <property type="entry name" value="ALDOKETO_REDUCTASE_1"/>
    <property type="match status" value="1"/>
</dbReference>
<dbReference type="KEGG" id="ari:UM93_11665"/>
<keyword evidence="2" id="KW-0521">NADP</keyword>
<evidence type="ECO:0000313" key="8">
    <source>
        <dbReference type="EMBL" id="AJT42004.1"/>
    </source>
</evidence>
<feature type="site" description="Lowers pKa of active site Tyr" evidence="6">
    <location>
        <position position="76"/>
    </location>
</feature>
<dbReference type="InterPro" id="IPR036812">
    <property type="entry name" value="NAD(P)_OxRdtase_dom_sf"/>
</dbReference>
<evidence type="ECO:0000313" key="9">
    <source>
        <dbReference type="Proteomes" id="UP000061839"/>
    </source>
</evidence>
<accession>A0A0D4C0D8</accession>
<dbReference type="Gene3D" id="3.20.20.100">
    <property type="entry name" value="NADP-dependent oxidoreductase domain"/>
    <property type="match status" value="1"/>
</dbReference>
<dbReference type="EMBL" id="CP011005">
    <property type="protein sequence ID" value="AJT42004.1"/>
    <property type="molecule type" value="Genomic_DNA"/>
</dbReference>
<dbReference type="PIRSF" id="PIRSF000097">
    <property type="entry name" value="AKR"/>
    <property type="match status" value="1"/>
</dbReference>
<name>A0A0D4C0D8_9MICC</name>
<reference evidence="8 9" key="1">
    <citation type="journal article" date="2015" name="Genome Announc.">
        <title>Complete Genome Sequencing of Protease-Producing Novel Arthrobacter sp. Strain IHBB 11108 Using PacBio Single-Molecule Real-Time Sequencing Technology.</title>
        <authorList>
            <person name="Kiran S."/>
            <person name="Swarnkar M.K."/>
            <person name="Pal M."/>
            <person name="Thakur R."/>
            <person name="Tewari R."/>
            <person name="Singh A.K."/>
            <person name="Gulati A."/>
        </authorList>
    </citation>
    <scope>NUCLEOTIDE SEQUENCE [LARGE SCALE GENOMIC DNA]</scope>
    <source>
        <strain evidence="8 9">IHBB 11108</strain>
    </source>
</reference>
<evidence type="ECO:0000256" key="4">
    <source>
        <dbReference type="PIRSR" id="PIRSR000097-1"/>
    </source>
</evidence>
<dbReference type="AlphaFoldDB" id="A0A0D4C0D8"/>
<organism evidence="8 9">
    <name type="scientific">Psychromicrobium lacuslunae</name>
    <dbReference type="NCBI Taxonomy" id="1618207"/>
    <lineage>
        <taxon>Bacteria</taxon>
        <taxon>Bacillati</taxon>
        <taxon>Actinomycetota</taxon>
        <taxon>Actinomycetes</taxon>
        <taxon>Micrococcales</taxon>
        <taxon>Micrococcaceae</taxon>
        <taxon>Psychromicrobium</taxon>
    </lineage>
</organism>
<evidence type="ECO:0000256" key="6">
    <source>
        <dbReference type="PIRSR" id="PIRSR000097-3"/>
    </source>
</evidence>
<evidence type="ECO:0000259" key="7">
    <source>
        <dbReference type="Pfam" id="PF00248"/>
    </source>
</evidence>
<dbReference type="PRINTS" id="PR00069">
    <property type="entry name" value="ALDKETRDTASE"/>
</dbReference>
<dbReference type="PATRIC" id="fig|1618207.4.peg.2364"/>
<comment type="similarity">
    <text evidence="1">Belongs to the aldo/keto reductase family.</text>
</comment>
<dbReference type="PANTHER" id="PTHR43827:SF3">
    <property type="entry name" value="NADP-DEPENDENT OXIDOREDUCTASE DOMAIN-CONTAINING PROTEIN"/>
    <property type="match status" value="1"/>
</dbReference>
<dbReference type="InterPro" id="IPR020471">
    <property type="entry name" value="AKR"/>
</dbReference>
<dbReference type="GO" id="GO:0016616">
    <property type="term" value="F:oxidoreductase activity, acting on the CH-OH group of donors, NAD or NADP as acceptor"/>
    <property type="evidence" value="ECO:0007669"/>
    <property type="project" value="UniProtKB-ARBA"/>
</dbReference>
<dbReference type="InterPro" id="IPR018170">
    <property type="entry name" value="Aldo/ket_reductase_CS"/>
</dbReference>
<evidence type="ECO:0000256" key="3">
    <source>
        <dbReference type="ARBA" id="ARBA00023002"/>
    </source>
</evidence>
<dbReference type="RefSeq" id="WP_045075745.1">
    <property type="nucleotide sequence ID" value="NZ_CP011005.1"/>
</dbReference>
<feature type="active site" description="Proton donor" evidence="4">
    <location>
        <position position="51"/>
    </location>
</feature>
<dbReference type="Pfam" id="PF00248">
    <property type="entry name" value="Aldo_ket_red"/>
    <property type="match status" value="1"/>
</dbReference>
<dbReference type="PANTHER" id="PTHR43827">
    <property type="entry name" value="2,5-DIKETO-D-GLUCONIC ACID REDUCTASE"/>
    <property type="match status" value="1"/>
</dbReference>
<dbReference type="CDD" id="cd19132">
    <property type="entry name" value="AKR_AKR5D1_E1"/>
    <property type="match status" value="1"/>
</dbReference>
<evidence type="ECO:0000256" key="2">
    <source>
        <dbReference type="ARBA" id="ARBA00022857"/>
    </source>
</evidence>
<evidence type="ECO:0000256" key="5">
    <source>
        <dbReference type="PIRSR" id="PIRSR000097-2"/>
    </source>
</evidence>
<dbReference type="HOGENOM" id="CLU_023205_0_1_11"/>
<gene>
    <name evidence="8" type="ORF">UM93_11665</name>
</gene>
<proteinExistence type="inferred from homology"/>
<dbReference type="STRING" id="1618207.UM93_11665"/>
<dbReference type="OrthoDB" id="9804790at2"/>
<feature type="binding site" evidence="5">
    <location>
        <position position="109"/>
    </location>
    <ligand>
        <name>substrate</name>
    </ligand>
</feature>
<sequence>MTTIPSLRLNDGHDLPALGFGTYPHGYADSERAVGHALELGYRLIDTALRYENEVEVGTAIRKSPVPREEIVLTSKLPGRNHGYGEAFQAFEESSRNLGLDTIDLYLIHWPLPKQGKYVDTWKALVELQKAGKVRSIGVSNFTEEHLKDLQDATGVTPSVNQVELHPYFPQQALREFHARNGIVTQSWSPLGRGQLLQEPLLVELAEKYGVGVGQLVLRWHLQNGVVPIPMSNNPERQQHNLEIFGFDITDEDLARINSLEKGRLWGQDPNEHEEF</sequence>
<dbReference type="PROSITE" id="PS00062">
    <property type="entry name" value="ALDOKETO_REDUCTASE_2"/>
    <property type="match status" value="1"/>
</dbReference>
<dbReference type="Proteomes" id="UP000061839">
    <property type="component" value="Chromosome"/>
</dbReference>
<feature type="domain" description="NADP-dependent oxidoreductase" evidence="7">
    <location>
        <begin position="18"/>
        <end position="261"/>
    </location>
</feature>